<keyword evidence="4" id="KW-1185">Reference proteome</keyword>
<organism evidence="3 4">
    <name type="scientific">Hibiscus syriacus</name>
    <name type="common">Rose of Sharon</name>
    <dbReference type="NCBI Taxonomy" id="106335"/>
    <lineage>
        <taxon>Eukaryota</taxon>
        <taxon>Viridiplantae</taxon>
        <taxon>Streptophyta</taxon>
        <taxon>Embryophyta</taxon>
        <taxon>Tracheophyta</taxon>
        <taxon>Spermatophyta</taxon>
        <taxon>Magnoliopsida</taxon>
        <taxon>eudicotyledons</taxon>
        <taxon>Gunneridae</taxon>
        <taxon>Pentapetalae</taxon>
        <taxon>rosids</taxon>
        <taxon>malvids</taxon>
        <taxon>Malvales</taxon>
        <taxon>Malvaceae</taxon>
        <taxon>Malvoideae</taxon>
        <taxon>Hibiscus</taxon>
    </lineage>
</organism>
<dbReference type="InterPro" id="IPR011990">
    <property type="entry name" value="TPR-like_helical_dom_sf"/>
</dbReference>
<dbReference type="Proteomes" id="UP000436088">
    <property type="component" value="Unassembled WGS sequence"/>
</dbReference>
<protein>
    <submittedName>
        <fullName evidence="3">Pentatricopeptide repeat-containing protein</fullName>
    </submittedName>
</protein>
<dbReference type="EMBL" id="VEPZ02000967">
    <property type="protein sequence ID" value="KAE8706837.1"/>
    <property type="molecule type" value="Genomic_DNA"/>
</dbReference>
<name>A0A6A3ATX9_HIBSY</name>
<proteinExistence type="predicted"/>
<keyword evidence="1" id="KW-0677">Repeat</keyword>
<dbReference type="InterPro" id="IPR002885">
    <property type="entry name" value="PPR_rpt"/>
</dbReference>
<evidence type="ECO:0000256" key="1">
    <source>
        <dbReference type="ARBA" id="ARBA00022737"/>
    </source>
</evidence>
<evidence type="ECO:0000256" key="2">
    <source>
        <dbReference type="PROSITE-ProRule" id="PRU00708"/>
    </source>
</evidence>
<gene>
    <name evidence="3" type="ORF">F3Y22_tig00110388pilonHSYRG00378</name>
</gene>
<dbReference type="GO" id="GO:0008380">
    <property type="term" value="P:RNA splicing"/>
    <property type="evidence" value="ECO:0007669"/>
    <property type="project" value="InterPro"/>
</dbReference>
<reference evidence="3" key="1">
    <citation type="submission" date="2019-09" db="EMBL/GenBank/DDBJ databases">
        <title>Draft genome information of white flower Hibiscus syriacus.</title>
        <authorList>
            <person name="Kim Y.-M."/>
        </authorList>
    </citation>
    <scope>NUCLEOTIDE SEQUENCE [LARGE SCALE GENOMIC DNA]</scope>
    <source>
        <strain evidence="3">YM2019G1</strain>
    </source>
</reference>
<feature type="repeat" description="PPR" evidence="2">
    <location>
        <begin position="68"/>
        <end position="102"/>
    </location>
</feature>
<dbReference type="InterPro" id="IPR044578">
    <property type="entry name" value="BIR6-like"/>
</dbReference>
<dbReference type="PROSITE" id="PS51375">
    <property type="entry name" value="PPR"/>
    <property type="match status" value="1"/>
</dbReference>
<sequence>MADSITKSLTSVGRLGECNKVLKVTEEHGFVAGGNLQSKITFSLASAGKKDEAAEFIDRVEASNTDLEHKAWASLIEGCCAAGDLETASTYFKNMVEKEGVSHAGYAFEWLELIRKLLAQGGFNDALSLLSLMKNNGFPPFVDPFIEYVSRSGSSDDAIAFLKSMTSKKFPSMSVVLRVFKAFLKAAKQNEAQDLLSKCPSYVRNYADVLNLFCSMKPDQVVATPGMVA</sequence>
<dbReference type="PANTHER" id="PTHR47003">
    <property type="entry name" value="OS01G0970900 PROTEIN"/>
    <property type="match status" value="1"/>
</dbReference>
<dbReference type="NCBIfam" id="TIGR00756">
    <property type="entry name" value="PPR"/>
    <property type="match status" value="1"/>
</dbReference>
<comment type="caution">
    <text evidence="3">The sequence shown here is derived from an EMBL/GenBank/DDBJ whole genome shotgun (WGS) entry which is preliminary data.</text>
</comment>
<evidence type="ECO:0000313" key="4">
    <source>
        <dbReference type="Proteomes" id="UP000436088"/>
    </source>
</evidence>
<dbReference type="Pfam" id="PF01535">
    <property type="entry name" value="PPR"/>
    <property type="match status" value="1"/>
</dbReference>
<dbReference type="PANTHER" id="PTHR47003:SF3">
    <property type="entry name" value="SMALL RIBOSOMAL SUBUNIT PROTEIN MS81 (RPPR8)"/>
    <property type="match status" value="1"/>
</dbReference>
<evidence type="ECO:0000313" key="3">
    <source>
        <dbReference type="EMBL" id="KAE8706837.1"/>
    </source>
</evidence>
<accession>A0A6A3ATX9</accession>
<dbReference type="AlphaFoldDB" id="A0A6A3ATX9"/>
<dbReference type="Gene3D" id="1.25.40.10">
    <property type="entry name" value="Tetratricopeptide repeat domain"/>
    <property type="match status" value="2"/>
</dbReference>